<keyword evidence="3" id="KW-1185">Reference proteome</keyword>
<dbReference type="SUPFAM" id="SSF56317">
    <property type="entry name" value="Carbon-nitrogen hydrolase"/>
    <property type="match status" value="1"/>
</dbReference>
<dbReference type="WBParaSite" id="jg8440">
    <property type="protein sequence ID" value="jg8440"/>
    <property type="gene ID" value="jg8440"/>
</dbReference>
<evidence type="ECO:0000256" key="1">
    <source>
        <dbReference type="ARBA" id="ARBA00022801"/>
    </source>
</evidence>
<name>A0A915EQL8_9BILA</name>
<dbReference type="PANTHER" id="PTHR43674">
    <property type="entry name" value="NITRILASE C965.09-RELATED"/>
    <property type="match status" value="1"/>
</dbReference>
<evidence type="ECO:0000313" key="3">
    <source>
        <dbReference type="Proteomes" id="UP000887574"/>
    </source>
</evidence>
<organism evidence="3 4">
    <name type="scientific">Ditylenchus dipsaci</name>
    <dbReference type="NCBI Taxonomy" id="166011"/>
    <lineage>
        <taxon>Eukaryota</taxon>
        <taxon>Metazoa</taxon>
        <taxon>Ecdysozoa</taxon>
        <taxon>Nematoda</taxon>
        <taxon>Chromadorea</taxon>
        <taxon>Rhabditida</taxon>
        <taxon>Tylenchina</taxon>
        <taxon>Tylenchomorpha</taxon>
        <taxon>Sphaerularioidea</taxon>
        <taxon>Anguinidae</taxon>
        <taxon>Anguininae</taxon>
        <taxon>Ditylenchus</taxon>
    </lineage>
</organism>
<sequence>MASATNGVVPEQFEGLEAILNNAKLSDAAMEEAIRLLYGKRLPQLAFDKSLLEFTRENDFDLQGYCINAQPEQCRDPRKLKSEFGSSSAHQGAPLVKIQVVLPGNSSSYTKQIVLPTSAPINEQRHAIHQRVGLMIETAARAGAQIICMQEAWTMPFAFCTRERLPWTEFAESAENGPTTKFLTQ</sequence>
<evidence type="ECO:0000313" key="4">
    <source>
        <dbReference type="WBParaSite" id="jg8440"/>
    </source>
</evidence>
<evidence type="ECO:0000259" key="2">
    <source>
        <dbReference type="PROSITE" id="PS50263"/>
    </source>
</evidence>
<dbReference type="InterPro" id="IPR050345">
    <property type="entry name" value="Aliph_Amidase/BUP"/>
</dbReference>
<protein>
    <submittedName>
        <fullName evidence="4">CN hydrolase domain-containing protein</fullName>
    </submittedName>
</protein>
<dbReference type="InterPro" id="IPR003010">
    <property type="entry name" value="C-N_Hydrolase"/>
</dbReference>
<dbReference type="Proteomes" id="UP000887574">
    <property type="component" value="Unplaced"/>
</dbReference>
<feature type="domain" description="CN hydrolase" evidence="2">
    <location>
        <begin position="111"/>
        <end position="185"/>
    </location>
</feature>
<keyword evidence="1" id="KW-0378">Hydrolase</keyword>
<dbReference type="GO" id="GO:0033396">
    <property type="term" value="P:beta-alanine biosynthetic process via 3-ureidopropionate"/>
    <property type="evidence" value="ECO:0007669"/>
    <property type="project" value="TreeGrafter"/>
</dbReference>
<dbReference type="PROSITE" id="PS50263">
    <property type="entry name" value="CN_HYDROLASE"/>
    <property type="match status" value="1"/>
</dbReference>
<dbReference type="Pfam" id="PF00795">
    <property type="entry name" value="CN_hydrolase"/>
    <property type="match status" value="1"/>
</dbReference>
<dbReference type="GO" id="GO:0003837">
    <property type="term" value="F:beta-ureidopropionase activity"/>
    <property type="evidence" value="ECO:0007669"/>
    <property type="project" value="TreeGrafter"/>
</dbReference>
<dbReference type="PANTHER" id="PTHR43674:SF2">
    <property type="entry name" value="BETA-UREIDOPROPIONASE"/>
    <property type="match status" value="1"/>
</dbReference>
<proteinExistence type="predicted"/>
<accession>A0A915EQL8</accession>
<dbReference type="InterPro" id="IPR036526">
    <property type="entry name" value="C-N_Hydrolase_sf"/>
</dbReference>
<reference evidence="4" key="1">
    <citation type="submission" date="2022-11" db="UniProtKB">
        <authorList>
            <consortium name="WormBaseParasite"/>
        </authorList>
    </citation>
    <scope>IDENTIFICATION</scope>
</reference>
<dbReference type="Gene3D" id="3.60.110.10">
    <property type="entry name" value="Carbon-nitrogen hydrolase"/>
    <property type="match status" value="1"/>
</dbReference>
<dbReference type="AlphaFoldDB" id="A0A915EQL8"/>